<evidence type="ECO:0000256" key="2">
    <source>
        <dbReference type="ARBA" id="ARBA00022552"/>
    </source>
</evidence>
<dbReference type="GO" id="GO:0070043">
    <property type="term" value="F:rRNA (guanine-N7-)-methyltransferase activity"/>
    <property type="evidence" value="ECO:0007669"/>
    <property type="project" value="UniProtKB-UniRule"/>
</dbReference>
<evidence type="ECO:0000256" key="5">
    <source>
        <dbReference type="ARBA" id="ARBA00022691"/>
    </source>
</evidence>
<dbReference type="AlphaFoldDB" id="A0A2K8NWZ0"/>
<dbReference type="SUPFAM" id="SSF53335">
    <property type="entry name" value="S-adenosyl-L-methionine-dependent methyltransferases"/>
    <property type="match status" value="1"/>
</dbReference>
<feature type="binding site" evidence="6">
    <location>
        <position position="80"/>
    </location>
    <ligand>
        <name>S-adenosyl-L-methionine</name>
        <dbReference type="ChEBI" id="CHEBI:59789"/>
    </ligand>
</feature>
<organism evidence="7 8">
    <name type="scientific">Mesoplasma melaleucae</name>
    <dbReference type="NCBI Taxonomy" id="81459"/>
    <lineage>
        <taxon>Bacteria</taxon>
        <taxon>Bacillati</taxon>
        <taxon>Mycoplasmatota</taxon>
        <taxon>Mollicutes</taxon>
        <taxon>Entomoplasmatales</taxon>
        <taxon>Entomoplasmataceae</taxon>
        <taxon>Mesoplasma</taxon>
    </lineage>
</organism>
<dbReference type="InterPro" id="IPR029063">
    <property type="entry name" value="SAM-dependent_MTases_sf"/>
</dbReference>
<evidence type="ECO:0000256" key="1">
    <source>
        <dbReference type="ARBA" id="ARBA00022490"/>
    </source>
</evidence>
<dbReference type="Gene3D" id="3.40.50.150">
    <property type="entry name" value="Vaccinia Virus protein VP39"/>
    <property type="match status" value="1"/>
</dbReference>
<evidence type="ECO:0000313" key="8">
    <source>
        <dbReference type="Proteomes" id="UP000231896"/>
    </source>
</evidence>
<comment type="subcellular location">
    <subcellularLocation>
        <location evidence="6">Cytoplasm</location>
    </subcellularLocation>
</comment>
<dbReference type="PANTHER" id="PTHR31760">
    <property type="entry name" value="S-ADENOSYL-L-METHIONINE-DEPENDENT METHYLTRANSFERASES SUPERFAMILY PROTEIN"/>
    <property type="match status" value="1"/>
</dbReference>
<comment type="similarity">
    <text evidence="6">Belongs to the methyltransferase superfamily. RNA methyltransferase RsmG family.</text>
</comment>
<dbReference type="InterPro" id="IPR003682">
    <property type="entry name" value="rRNA_ssu_MeTfrase_G"/>
</dbReference>
<comment type="function">
    <text evidence="6">Specifically methylates the N7 position of a guanine in 16S rRNA.</text>
</comment>
<evidence type="ECO:0000256" key="6">
    <source>
        <dbReference type="HAMAP-Rule" id="MF_00074"/>
    </source>
</evidence>
<dbReference type="STRING" id="1408435.GCA_000685885_00064"/>
<comment type="caution">
    <text evidence="6">Lacks conserved residue(s) required for the propagation of feature annotation.</text>
</comment>
<dbReference type="Pfam" id="PF02527">
    <property type="entry name" value="GidB"/>
    <property type="match status" value="1"/>
</dbReference>
<keyword evidence="5 6" id="KW-0949">S-adenosyl-L-methionine</keyword>
<name>A0A2K8NWZ0_9MOLU</name>
<proteinExistence type="inferred from homology"/>
<evidence type="ECO:0000256" key="3">
    <source>
        <dbReference type="ARBA" id="ARBA00022603"/>
    </source>
</evidence>
<sequence length="241" mass="27737">MKVPKLFNNWKIFESNLGFAPSETIKIKLDKYYKILLAENAKYNLTRITSEKEVYEKHFLDSLLFTKEHKLSNEKIIDIGTGPGFPGIVLKIFFPEIEITLIDSNNKKVNFLNILIEKLNLKKITAKHVRAEELARIENEHYDIVISRAVAYLDVILELGVRFTKIEGKVILLKGPKADEEILNSKNIAEKLKVTLTAKQILKDTGFGERINLFYTKTKSTPDLYPREYARIVKESGKKHA</sequence>
<keyword evidence="1 6" id="KW-0963">Cytoplasm</keyword>
<dbReference type="PIRSF" id="PIRSF003078">
    <property type="entry name" value="GidB"/>
    <property type="match status" value="1"/>
</dbReference>
<dbReference type="GO" id="GO:0005829">
    <property type="term" value="C:cytosol"/>
    <property type="evidence" value="ECO:0007669"/>
    <property type="project" value="TreeGrafter"/>
</dbReference>
<dbReference type="KEGG" id="eml:EMELA_v1c08790"/>
<keyword evidence="2 6" id="KW-0698">rRNA processing</keyword>
<evidence type="ECO:0000313" key="7">
    <source>
        <dbReference type="EMBL" id="ATZ18362.1"/>
    </source>
</evidence>
<dbReference type="EC" id="2.1.1.-" evidence="6"/>
<feature type="binding site" evidence="6">
    <location>
        <position position="85"/>
    </location>
    <ligand>
        <name>S-adenosyl-L-methionine</name>
        <dbReference type="ChEBI" id="CHEBI:59789"/>
    </ligand>
</feature>
<feature type="binding site" evidence="6">
    <location>
        <begin position="131"/>
        <end position="132"/>
    </location>
    <ligand>
        <name>S-adenosyl-L-methionine</name>
        <dbReference type="ChEBI" id="CHEBI:59789"/>
    </ligand>
</feature>
<keyword evidence="4 6" id="KW-0808">Transferase</keyword>
<dbReference type="Proteomes" id="UP000231896">
    <property type="component" value="Chromosome"/>
</dbReference>
<keyword evidence="8" id="KW-1185">Reference proteome</keyword>
<accession>A0A2K8NWZ0</accession>
<keyword evidence="3 6" id="KW-0489">Methyltransferase</keyword>
<dbReference type="NCBIfam" id="TIGR00138">
    <property type="entry name" value="rsmG_gidB"/>
    <property type="match status" value="1"/>
</dbReference>
<dbReference type="HAMAP" id="MF_00074">
    <property type="entry name" value="16SrRNA_methyltr_G"/>
    <property type="match status" value="1"/>
</dbReference>
<protein>
    <recommendedName>
        <fullName evidence="6">Ribosomal RNA small subunit methyltransferase G</fullName>
        <ecNumber evidence="6">2.1.1.-</ecNumber>
    </recommendedName>
    <alternativeName>
        <fullName evidence="6">16S rRNA 7-methylguanosine methyltransferase</fullName>
        <shortName evidence="6">16S rRNA m7G methyltransferase</shortName>
    </alternativeName>
</protein>
<reference evidence="7 8" key="1">
    <citation type="submission" date="2017-11" db="EMBL/GenBank/DDBJ databases">
        <title>Genome sequence of Entomoplasma melaleucae M1 (ATCC 49191).</title>
        <authorList>
            <person name="Lo W.-S."/>
            <person name="Gasparich G.E."/>
            <person name="Kuo C.-H."/>
        </authorList>
    </citation>
    <scope>NUCLEOTIDE SEQUENCE [LARGE SCALE GENOMIC DNA]</scope>
    <source>
        <strain evidence="7 8">M1</strain>
    </source>
</reference>
<dbReference type="EMBL" id="CP024964">
    <property type="protein sequence ID" value="ATZ18362.1"/>
    <property type="molecule type" value="Genomic_DNA"/>
</dbReference>
<feature type="binding site" evidence="6">
    <location>
        <position position="148"/>
    </location>
    <ligand>
        <name>S-adenosyl-L-methionine</name>
        <dbReference type="ChEBI" id="CHEBI:59789"/>
    </ligand>
</feature>
<gene>
    <name evidence="6 7" type="primary">rsmG</name>
    <name evidence="7" type="ORF">EMELA_v1c08790</name>
</gene>
<evidence type="ECO:0000256" key="4">
    <source>
        <dbReference type="ARBA" id="ARBA00022679"/>
    </source>
</evidence>
<dbReference type="CDD" id="cd02440">
    <property type="entry name" value="AdoMet_MTases"/>
    <property type="match status" value="1"/>
</dbReference>
<dbReference type="PANTHER" id="PTHR31760:SF0">
    <property type="entry name" value="S-ADENOSYL-L-METHIONINE-DEPENDENT METHYLTRANSFERASES SUPERFAMILY PROTEIN"/>
    <property type="match status" value="1"/>
</dbReference>